<protein>
    <submittedName>
        <fullName evidence="2">Alpha/beta hydrolase</fullName>
    </submittedName>
</protein>
<name>A0A3N0DPL2_9ACTN</name>
<dbReference type="Pfam" id="PF00561">
    <property type="entry name" value="Abhydrolase_1"/>
    <property type="match status" value="1"/>
</dbReference>
<dbReference type="Gene3D" id="3.40.50.1820">
    <property type="entry name" value="alpha/beta hydrolase"/>
    <property type="match status" value="1"/>
</dbReference>
<evidence type="ECO:0000313" key="3">
    <source>
        <dbReference type="Proteomes" id="UP000277094"/>
    </source>
</evidence>
<keyword evidence="2" id="KW-0378">Hydrolase</keyword>
<organism evidence="2 3">
    <name type="scientific">Nocardioides marmorisolisilvae</name>
    <dbReference type="NCBI Taxonomy" id="1542737"/>
    <lineage>
        <taxon>Bacteria</taxon>
        <taxon>Bacillati</taxon>
        <taxon>Actinomycetota</taxon>
        <taxon>Actinomycetes</taxon>
        <taxon>Propionibacteriales</taxon>
        <taxon>Nocardioidaceae</taxon>
        <taxon>Nocardioides</taxon>
    </lineage>
</organism>
<accession>A0A3N0DPL2</accession>
<dbReference type="Proteomes" id="UP000277094">
    <property type="component" value="Unassembled WGS sequence"/>
</dbReference>
<dbReference type="InterPro" id="IPR029058">
    <property type="entry name" value="AB_hydrolase_fold"/>
</dbReference>
<dbReference type="PROSITE" id="PS51257">
    <property type="entry name" value="PROKAR_LIPOPROTEIN"/>
    <property type="match status" value="1"/>
</dbReference>
<dbReference type="PANTHER" id="PTHR43433">
    <property type="entry name" value="HYDROLASE, ALPHA/BETA FOLD FAMILY PROTEIN"/>
    <property type="match status" value="1"/>
</dbReference>
<dbReference type="SUPFAM" id="SSF53474">
    <property type="entry name" value="alpha/beta-Hydrolases"/>
    <property type="match status" value="1"/>
</dbReference>
<gene>
    <name evidence="2" type="ORF">EFL95_16350</name>
</gene>
<reference evidence="2 3" key="1">
    <citation type="submission" date="2018-11" db="EMBL/GenBank/DDBJ databases">
        <authorList>
            <person name="Li F."/>
        </authorList>
    </citation>
    <scope>NUCLEOTIDE SEQUENCE [LARGE SCALE GENOMIC DNA]</scope>
    <source>
        <strain evidence="2 3">KIS18-7</strain>
    </source>
</reference>
<sequence>MRGHRLWSTVVTSTIAVLTLATGCGSSTPDRADSPPASTQTTRAAISGTFTANGHELYLECVGSGTPTMVLEVGEARLHGDLVKIQDAYKPRLRVCSYDRAGKGASGPAATPRKGADIAADLHDLLEVAKVPGPYLLVGHSAGGLIAQAYAARYPDDVVGLVAINPVAPWKPWIPVMAKMSAKDRRSEVAFLTGNNGESLDYRDIGRPVEAGLAKQIPSYVLVSSPAECPPDQESCPTMIRQYDTVERQLAHHWGAGFKIVDASHDIHFDDLDAVTAAIDYVLVRTN</sequence>
<proteinExistence type="predicted"/>
<dbReference type="InterPro" id="IPR050471">
    <property type="entry name" value="AB_hydrolase"/>
</dbReference>
<evidence type="ECO:0000313" key="2">
    <source>
        <dbReference type="EMBL" id="RNL77580.1"/>
    </source>
</evidence>
<dbReference type="AlphaFoldDB" id="A0A3N0DPL2"/>
<dbReference type="EMBL" id="RJSG01000003">
    <property type="protein sequence ID" value="RNL77580.1"/>
    <property type="molecule type" value="Genomic_DNA"/>
</dbReference>
<dbReference type="InterPro" id="IPR000073">
    <property type="entry name" value="AB_hydrolase_1"/>
</dbReference>
<dbReference type="PANTHER" id="PTHR43433:SF10">
    <property type="entry name" value="AB HYDROLASE-1 DOMAIN-CONTAINING PROTEIN"/>
    <property type="match status" value="1"/>
</dbReference>
<keyword evidence="3" id="KW-1185">Reference proteome</keyword>
<feature type="domain" description="AB hydrolase-1" evidence="1">
    <location>
        <begin position="90"/>
        <end position="177"/>
    </location>
</feature>
<evidence type="ECO:0000259" key="1">
    <source>
        <dbReference type="Pfam" id="PF00561"/>
    </source>
</evidence>
<dbReference type="GO" id="GO:0016787">
    <property type="term" value="F:hydrolase activity"/>
    <property type="evidence" value="ECO:0007669"/>
    <property type="project" value="UniProtKB-KW"/>
</dbReference>
<comment type="caution">
    <text evidence="2">The sequence shown here is derived from an EMBL/GenBank/DDBJ whole genome shotgun (WGS) entry which is preliminary data.</text>
</comment>
<dbReference type="RefSeq" id="WP_123235166.1">
    <property type="nucleotide sequence ID" value="NZ_RJSG01000003.1"/>
</dbReference>
<dbReference type="OrthoDB" id="7185741at2"/>